<evidence type="ECO:0000313" key="2">
    <source>
        <dbReference type="Proteomes" id="UP000032142"/>
    </source>
</evidence>
<organism evidence="1 2">
    <name type="scientific">Gossypium arboreum</name>
    <name type="common">Tree cotton</name>
    <name type="synonym">Gossypium nanking</name>
    <dbReference type="NCBI Taxonomy" id="29729"/>
    <lineage>
        <taxon>Eukaryota</taxon>
        <taxon>Viridiplantae</taxon>
        <taxon>Streptophyta</taxon>
        <taxon>Embryophyta</taxon>
        <taxon>Tracheophyta</taxon>
        <taxon>Spermatophyta</taxon>
        <taxon>Magnoliopsida</taxon>
        <taxon>eudicotyledons</taxon>
        <taxon>Gunneridae</taxon>
        <taxon>Pentapetalae</taxon>
        <taxon>rosids</taxon>
        <taxon>malvids</taxon>
        <taxon>Malvales</taxon>
        <taxon>Malvaceae</taxon>
        <taxon>Malvoideae</taxon>
        <taxon>Gossypium</taxon>
    </lineage>
</organism>
<evidence type="ECO:0000313" key="1">
    <source>
        <dbReference type="EMBL" id="KHG07098.1"/>
    </source>
</evidence>
<dbReference type="Proteomes" id="UP000032142">
    <property type="component" value="Unassembled WGS sequence"/>
</dbReference>
<sequence length="66" mass="7358">MLPMLSGIFPVRRFPGKFNDRSSTRLAISFKISPVRLLVERSMLVTSPSVAPYSSSRPFSTNNALK</sequence>
<dbReference type="AlphaFoldDB" id="A0A0B0MY99"/>
<dbReference type="EMBL" id="JRRC01467305">
    <property type="protein sequence ID" value="KHG07098.1"/>
    <property type="molecule type" value="Genomic_DNA"/>
</dbReference>
<protein>
    <submittedName>
        <fullName evidence="1">Uncharacterized protein</fullName>
    </submittedName>
</protein>
<comment type="caution">
    <text evidence="1">The sequence shown here is derived from an EMBL/GenBank/DDBJ whole genome shotgun (WGS) entry which is preliminary data.</text>
</comment>
<reference evidence="2" key="1">
    <citation type="submission" date="2014-09" db="EMBL/GenBank/DDBJ databases">
        <authorList>
            <person name="Mudge J."/>
            <person name="Ramaraj T."/>
            <person name="Lindquist I.E."/>
            <person name="Bharti A.K."/>
            <person name="Sundararajan A."/>
            <person name="Cameron C.T."/>
            <person name="Woodward J.E."/>
            <person name="May G.D."/>
            <person name="Brubaker C."/>
            <person name="Broadhvest J."/>
            <person name="Wilkins T.A."/>
        </authorList>
    </citation>
    <scope>NUCLEOTIDE SEQUENCE</scope>
    <source>
        <strain evidence="2">cv. AKA8401</strain>
    </source>
</reference>
<accession>A0A0B0MY99</accession>
<proteinExistence type="predicted"/>
<name>A0A0B0MY99_GOSAR</name>
<keyword evidence="2" id="KW-1185">Reference proteome</keyword>
<gene>
    <name evidence="1" type="ORF">F383_33580</name>
</gene>